<dbReference type="RefSeq" id="WP_186446683.1">
    <property type="nucleotide sequence ID" value="NZ_VIVN01000029.1"/>
</dbReference>
<dbReference type="AlphaFoldDB" id="A0A561CAS2"/>
<name>A0A561CAS2_9BACI</name>
<accession>A0A561CAS2</accession>
<sequence length="46" mass="5599">MWVITLYSKLNITMYEYNTEKEAKEAFKDLEGYKILSHIVYFNDFV</sequence>
<evidence type="ECO:0000313" key="1">
    <source>
        <dbReference type="EMBL" id="TWD88295.1"/>
    </source>
</evidence>
<dbReference type="Proteomes" id="UP000319671">
    <property type="component" value="Unassembled WGS sequence"/>
</dbReference>
<organism evidence="1 2">
    <name type="scientific">Neobacillus bataviensis</name>
    <dbReference type="NCBI Taxonomy" id="220685"/>
    <lineage>
        <taxon>Bacteria</taxon>
        <taxon>Bacillati</taxon>
        <taxon>Bacillota</taxon>
        <taxon>Bacilli</taxon>
        <taxon>Bacillales</taxon>
        <taxon>Bacillaceae</taxon>
        <taxon>Neobacillus</taxon>
    </lineage>
</organism>
<reference evidence="1 2" key="1">
    <citation type="submission" date="2019-06" db="EMBL/GenBank/DDBJ databases">
        <title>Sorghum-associated microbial communities from plants grown in Nebraska, USA.</title>
        <authorList>
            <person name="Schachtman D."/>
        </authorList>
    </citation>
    <scope>NUCLEOTIDE SEQUENCE [LARGE SCALE GENOMIC DNA]</scope>
    <source>
        <strain evidence="1 2">2482</strain>
    </source>
</reference>
<comment type="caution">
    <text evidence="1">The sequence shown here is derived from an EMBL/GenBank/DDBJ whole genome shotgun (WGS) entry which is preliminary data.</text>
</comment>
<dbReference type="EMBL" id="VIVN01000029">
    <property type="protein sequence ID" value="TWD88295.1"/>
    <property type="molecule type" value="Genomic_DNA"/>
</dbReference>
<evidence type="ECO:0000313" key="2">
    <source>
        <dbReference type="Proteomes" id="UP000319671"/>
    </source>
</evidence>
<protein>
    <submittedName>
        <fullName evidence="1">Uncharacterized protein</fullName>
    </submittedName>
</protein>
<gene>
    <name evidence="1" type="ORF">FB550_12927</name>
</gene>
<keyword evidence="2" id="KW-1185">Reference proteome</keyword>
<proteinExistence type="predicted"/>